<feature type="domain" description="DUF4124" evidence="1">
    <location>
        <begin position="24"/>
        <end position="72"/>
    </location>
</feature>
<evidence type="ECO:0000313" key="3">
    <source>
        <dbReference type="Proteomes" id="UP000287798"/>
    </source>
</evidence>
<dbReference type="Proteomes" id="UP000287798">
    <property type="component" value="Unassembled WGS sequence"/>
</dbReference>
<dbReference type="Pfam" id="PF13511">
    <property type="entry name" value="DUF4124"/>
    <property type="match status" value="1"/>
</dbReference>
<dbReference type="EMBL" id="QZMU01000001">
    <property type="protein sequence ID" value="RRQ21992.1"/>
    <property type="molecule type" value="Genomic_DNA"/>
</dbReference>
<name>A0A426QJP4_9GAMM</name>
<evidence type="ECO:0000259" key="1">
    <source>
        <dbReference type="Pfam" id="PF13511"/>
    </source>
</evidence>
<dbReference type="InterPro" id="IPR025392">
    <property type="entry name" value="DUF4124"/>
</dbReference>
<accession>A0A426QJP4</accession>
<organism evidence="2 3">
    <name type="scientific">Thiohalobacter thiocyanaticus</name>
    <dbReference type="NCBI Taxonomy" id="585455"/>
    <lineage>
        <taxon>Bacteria</taxon>
        <taxon>Pseudomonadati</taxon>
        <taxon>Pseudomonadota</taxon>
        <taxon>Gammaproteobacteria</taxon>
        <taxon>Thiohalobacterales</taxon>
        <taxon>Thiohalobacteraceae</taxon>
        <taxon>Thiohalobacter</taxon>
    </lineage>
</organism>
<evidence type="ECO:0000313" key="2">
    <source>
        <dbReference type="EMBL" id="RRQ21992.1"/>
    </source>
</evidence>
<dbReference type="AlphaFoldDB" id="A0A426QJP4"/>
<protein>
    <submittedName>
        <fullName evidence="2">DUF4124 domain-containing protein</fullName>
    </submittedName>
</protein>
<reference evidence="2 3" key="1">
    <citation type="journal article" date="2010" name="Int. J. Syst. Evol. Microbiol.">
        <title>Thiohalobacter thiocyanaticus gen. nov., sp. nov., a moderately halophilic, sulfur-oxidizing gammaproteobacterium from hypersaline lakes, that utilizes thiocyanate.</title>
        <authorList>
            <person name="Sorokin D.Y."/>
            <person name="Kovaleva O.L."/>
            <person name="Tourova T.P."/>
            <person name="Muyzer G."/>
        </authorList>
    </citation>
    <scope>NUCLEOTIDE SEQUENCE [LARGE SCALE GENOMIC DNA]</scope>
    <source>
        <strain evidence="2 3">Hrh1</strain>
    </source>
</reference>
<comment type="caution">
    <text evidence="2">The sequence shown here is derived from an EMBL/GenBank/DDBJ whole genome shotgun (WGS) entry which is preliminary data.</text>
</comment>
<keyword evidence="3" id="KW-1185">Reference proteome</keyword>
<sequence length="195" mass="21436">MLAAIAAARPVHYVEAMRHWILIFALLGSAAQAGTVYRWVDENGTVHYSDSPRSGAEAVELRQPNVYEAPKNLPKIESRSGQQEEADPAGYQRLAITSPEPDSAFWDNQGNFTLRLSLEPALDTAAGHSIRISLDGEVQGTTQKLQWQFTGVDRGTHSVRAEVVDESGRALIQSDPVSFHLHQQSINLPARRANP</sequence>
<gene>
    <name evidence="2" type="ORF">D6C00_08545</name>
</gene>
<proteinExistence type="predicted"/>